<feature type="compositionally biased region" description="Low complexity" evidence="1">
    <location>
        <begin position="150"/>
        <end position="164"/>
    </location>
</feature>
<evidence type="ECO:0000313" key="2">
    <source>
        <dbReference type="EMBL" id="KAJ5240631.1"/>
    </source>
</evidence>
<accession>A0A9W9P9X2</accession>
<feature type="compositionally biased region" description="Polar residues" evidence="1">
    <location>
        <begin position="165"/>
        <end position="179"/>
    </location>
</feature>
<dbReference type="Gene3D" id="1.10.1170.10">
    <property type="entry name" value="Inhibitor Of Apoptosis Protein (2mihbC-IAP-1), Chain A"/>
    <property type="match status" value="1"/>
</dbReference>
<proteinExistence type="predicted"/>
<feature type="region of interest" description="Disordered" evidence="1">
    <location>
        <begin position="256"/>
        <end position="275"/>
    </location>
</feature>
<sequence>MADMFDDLVLEARALNKGMKSQLSGHRRSSPASTSANLSTPTHRRTPQRPIQEKFFISTTYSTITARALSFQGQVLNGVTPLQLAQNGFYYQPHTTGGVLACCFACQNFKRLDSFQRTIYNDLKQHSQTADTLTPSTNTRHHKKTTANFSTQTPTQSTPTAPSTVENDSYTQPSSTTITDPEPQLPPTAHSPQPHQAIPSVTSSPQNQQNTYSSVLQRPVTSIPQPIPPAQKPAFPAKPILTIEDLRRRFHNKPSPFQIENKKSQRSIKRTRNKPISATQSLSKFLASALPAFSRYLKEMQPKSGTCYSTDRYCLPYRETKGYYFKP</sequence>
<dbReference type="OrthoDB" id="4367081at2759"/>
<feature type="region of interest" description="Disordered" evidence="1">
    <location>
        <begin position="127"/>
        <end position="214"/>
    </location>
</feature>
<organism evidence="2 3">
    <name type="scientific">Penicillium citrinum</name>
    <dbReference type="NCBI Taxonomy" id="5077"/>
    <lineage>
        <taxon>Eukaryota</taxon>
        <taxon>Fungi</taxon>
        <taxon>Dikarya</taxon>
        <taxon>Ascomycota</taxon>
        <taxon>Pezizomycotina</taxon>
        <taxon>Eurotiomycetes</taxon>
        <taxon>Eurotiomycetidae</taxon>
        <taxon>Eurotiales</taxon>
        <taxon>Aspergillaceae</taxon>
        <taxon>Penicillium</taxon>
    </lineage>
</organism>
<dbReference type="GeneID" id="81380309"/>
<comment type="caution">
    <text evidence="2">The sequence shown here is derived from an EMBL/GenBank/DDBJ whole genome shotgun (WGS) entry which is preliminary data.</text>
</comment>
<feature type="compositionally biased region" description="Basic residues" evidence="1">
    <location>
        <begin position="264"/>
        <end position="273"/>
    </location>
</feature>
<name>A0A9W9P9X2_PENCI</name>
<gene>
    <name evidence="2" type="ORF">N7469_002222</name>
</gene>
<feature type="compositionally biased region" description="Polar residues" evidence="1">
    <location>
        <begin position="20"/>
        <end position="41"/>
    </location>
</feature>
<dbReference type="RefSeq" id="XP_056503636.1">
    <property type="nucleotide sequence ID" value="XM_056641142.1"/>
</dbReference>
<evidence type="ECO:0000313" key="3">
    <source>
        <dbReference type="Proteomes" id="UP001147733"/>
    </source>
</evidence>
<dbReference type="AlphaFoldDB" id="A0A9W9P9X2"/>
<evidence type="ECO:0000256" key="1">
    <source>
        <dbReference type="SAM" id="MobiDB-lite"/>
    </source>
</evidence>
<dbReference type="SUPFAM" id="SSF57924">
    <property type="entry name" value="Inhibitor of apoptosis (IAP) repeat"/>
    <property type="match status" value="1"/>
</dbReference>
<reference evidence="2" key="2">
    <citation type="journal article" date="2023" name="IMA Fungus">
        <title>Comparative genomic study of the Penicillium genus elucidates a diverse pangenome and 15 lateral gene transfer events.</title>
        <authorList>
            <person name="Petersen C."/>
            <person name="Sorensen T."/>
            <person name="Nielsen M.R."/>
            <person name="Sondergaard T.E."/>
            <person name="Sorensen J.L."/>
            <person name="Fitzpatrick D.A."/>
            <person name="Frisvad J.C."/>
            <person name="Nielsen K.L."/>
        </authorList>
    </citation>
    <scope>NUCLEOTIDE SEQUENCE</scope>
    <source>
        <strain evidence="2">IBT 23319</strain>
    </source>
</reference>
<dbReference type="EMBL" id="JAPQKT010000002">
    <property type="protein sequence ID" value="KAJ5240631.1"/>
    <property type="molecule type" value="Genomic_DNA"/>
</dbReference>
<keyword evidence="3" id="KW-1185">Reference proteome</keyword>
<feature type="region of interest" description="Disordered" evidence="1">
    <location>
        <begin position="20"/>
        <end position="49"/>
    </location>
</feature>
<reference evidence="2" key="1">
    <citation type="submission" date="2022-11" db="EMBL/GenBank/DDBJ databases">
        <authorList>
            <person name="Petersen C."/>
        </authorList>
    </citation>
    <scope>NUCLEOTIDE SEQUENCE</scope>
    <source>
        <strain evidence="2">IBT 23319</strain>
    </source>
</reference>
<feature type="compositionally biased region" description="Polar residues" evidence="1">
    <location>
        <begin position="127"/>
        <end position="138"/>
    </location>
</feature>
<protein>
    <submittedName>
        <fullName evidence="2">Uncharacterized protein</fullName>
    </submittedName>
</protein>
<feature type="compositionally biased region" description="Polar residues" evidence="1">
    <location>
        <begin position="190"/>
        <end position="214"/>
    </location>
</feature>
<dbReference type="Proteomes" id="UP001147733">
    <property type="component" value="Unassembled WGS sequence"/>
</dbReference>